<dbReference type="Gene3D" id="3.30.420.40">
    <property type="match status" value="2"/>
</dbReference>
<protein>
    <submittedName>
        <fullName evidence="4">Winged helix-turn-helix DNA-binding</fullName>
    </submittedName>
</protein>
<dbReference type="GO" id="GO:0003677">
    <property type="term" value="F:DNA binding"/>
    <property type="evidence" value="ECO:0007669"/>
    <property type="project" value="UniProtKB-KW"/>
</dbReference>
<dbReference type="PANTHER" id="PTHR18964">
    <property type="entry name" value="ROK (REPRESSOR, ORF, KINASE) FAMILY"/>
    <property type="match status" value="1"/>
</dbReference>
<dbReference type="SUPFAM" id="SSF53067">
    <property type="entry name" value="Actin-like ATPase domain"/>
    <property type="match status" value="1"/>
</dbReference>
<dbReference type="InterPro" id="IPR000835">
    <property type="entry name" value="HTH_MarR-typ"/>
</dbReference>
<keyword evidence="5" id="KW-1185">Reference proteome</keyword>
<dbReference type="AlphaFoldDB" id="A0A1H2XQH3"/>
<evidence type="ECO:0000256" key="2">
    <source>
        <dbReference type="SAM" id="MobiDB-lite"/>
    </source>
</evidence>
<evidence type="ECO:0000259" key="3">
    <source>
        <dbReference type="Pfam" id="PF12802"/>
    </source>
</evidence>
<dbReference type="Proteomes" id="UP000198539">
    <property type="component" value="Unassembled WGS sequence"/>
</dbReference>
<dbReference type="OrthoDB" id="9810372at2"/>
<evidence type="ECO:0000313" key="5">
    <source>
        <dbReference type="Proteomes" id="UP000198539"/>
    </source>
</evidence>
<dbReference type="RefSeq" id="WP_092887886.1">
    <property type="nucleotide sequence ID" value="NZ_CP061498.1"/>
</dbReference>
<dbReference type="STRING" id="564137.SAMN04488238_104281"/>
<dbReference type="PANTHER" id="PTHR18964:SF149">
    <property type="entry name" value="BIFUNCTIONAL UDP-N-ACETYLGLUCOSAMINE 2-EPIMERASE_N-ACETYLMANNOSAMINE KINASE"/>
    <property type="match status" value="1"/>
</dbReference>
<comment type="similarity">
    <text evidence="1">Belongs to the ROK (NagC/XylR) family.</text>
</comment>
<dbReference type="InterPro" id="IPR000600">
    <property type="entry name" value="ROK"/>
</dbReference>
<feature type="compositionally biased region" description="Low complexity" evidence="2">
    <location>
        <begin position="288"/>
        <end position="319"/>
    </location>
</feature>
<organism evidence="4 5">
    <name type="scientific">Roseicitreum antarcticum</name>
    <dbReference type="NCBI Taxonomy" id="564137"/>
    <lineage>
        <taxon>Bacteria</taxon>
        <taxon>Pseudomonadati</taxon>
        <taxon>Pseudomonadota</taxon>
        <taxon>Alphaproteobacteria</taxon>
        <taxon>Rhodobacterales</taxon>
        <taxon>Paracoccaceae</taxon>
        <taxon>Roseicitreum</taxon>
    </lineage>
</organism>
<feature type="domain" description="HTH marR-type" evidence="3">
    <location>
        <begin position="24"/>
        <end position="73"/>
    </location>
</feature>
<gene>
    <name evidence="4" type="ORF">SAMN04488238_104281</name>
</gene>
<dbReference type="SUPFAM" id="SSF46785">
    <property type="entry name" value="Winged helix' DNA-binding domain"/>
    <property type="match status" value="1"/>
</dbReference>
<dbReference type="InterPro" id="IPR036390">
    <property type="entry name" value="WH_DNA-bd_sf"/>
</dbReference>
<dbReference type="Gene3D" id="1.10.10.10">
    <property type="entry name" value="Winged helix-like DNA-binding domain superfamily/Winged helix DNA-binding domain"/>
    <property type="match status" value="1"/>
</dbReference>
<accession>A0A1H2XQH3</accession>
<dbReference type="GO" id="GO:0003700">
    <property type="term" value="F:DNA-binding transcription factor activity"/>
    <property type="evidence" value="ECO:0007669"/>
    <property type="project" value="InterPro"/>
</dbReference>
<proteinExistence type="inferred from homology"/>
<name>A0A1H2XQH3_9RHOB</name>
<feature type="compositionally biased region" description="Acidic residues" evidence="2">
    <location>
        <begin position="344"/>
        <end position="356"/>
    </location>
</feature>
<evidence type="ECO:0000256" key="1">
    <source>
        <dbReference type="ARBA" id="ARBA00006479"/>
    </source>
</evidence>
<dbReference type="Pfam" id="PF12802">
    <property type="entry name" value="MarR_2"/>
    <property type="match status" value="1"/>
</dbReference>
<keyword evidence="4" id="KW-0238">DNA-binding</keyword>
<feature type="region of interest" description="Disordered" evidence="2">
    <location>
        <begin position="288"/>
        <end position="356"/>
    </location>
</feature>
<dbReference type="EMBL" id="FNOM01000004">
    <property type="protein sequence ID" value="SDW95103.1"/>
    <property type="molecule type" value="Genomic_DNA"/>
</dbReference>
<reference evidence="4 5" key="1">
    <citation type="submission" date="2016-10" db="EMBL/GenBank/DDBJ databases">
        <authorList>
            <person name="de Groot N.N."/>
        </authorList>
    </citation>
    <scope>NUCLEOTIDE SEQUENCE [LARGE SCALE GENOMIC DNA]</scope>
    <source>
        <strain evidence="4 5">CGMCC 1.8894</strain>
    </source>
</reference>
<dbReference type="Pfam" id="PF00480">
    <property type="entry name" value="ROK"/>
    <property type="match status" value="1"/>
</dbReference>
<dbReference type="InterPro" id="IPR043129">
    <property type="entry name" value="ATPase_NBD"/>
</dbReference>
<dbReference type="InterPro" id="IPR036388">
    <property type="entry name" value="WH-like_DNA-bd_sf"/>
</dbReference>
<evidence type="ECO:0000313" key="4">
    <source>
        <dbReference type="EMBL" id="SDW95103.1"/>
    </source>
</evidence>
<sequence length="473" mass="48023">MQHRGGQIAGNNAERSRVHNRRVVLGYLQNAPQAGRAEIARASGLSTQTVSNLVAELEREGLVIRTGRRRTERGQPPVQYSFNPAGGAALGFEVRPDVLIMALSDLGGTLLMTRQVTLTDSDPATVFAAMRPLAQAARRAAPGPVMGAGLVVPGPFGVEGLSAAGETVLHGWDGITAADQASAALDMPVLLQKDATAAAIAEGMRGAAQGLDGFCVLYFGKGLGLGVVAQGQPLRGSSGNAGEIGHVIVTPGGTLCACGNRGCLEQYVSRMALRRFLVAQGMIVPDPASEGPGAGPPSASGLLPLAAATGEGSTGGAPPSERPAGTAQTPQGARAENRLGGGDLPDDAPPDDILADDSMAEDQTDAVALALLAAHDPRLLAWLDAGAAALSRAIGMLENLLDPDTVILAGALPDAILDALIARLVLPPGSVARRAARKAPRVQRGTSGVLTAALAGAALIIHDVVTPRLDSAL</sequence>